<keyword evidence="2" id="KW-1185">Reference proteome</keyword>
<accession>A0A0R3KIH3</accession>
<organism evidence="1 2">
    <name type="scientific">Bradyrhizobium valentinum</name>
    <dbReference type="NCBI Taxonomy" id="1518501"/>
    <lineage>
        <taxon>Bacteria</taxon>
        <taxon>Pseudomonadati</taxon>
        <taxon>Pseudomonadota</taxon>
        <taxon>Alphaproteobacteria</taxon>
        <taxon>Hyphomicrobiales</taxon>
        <taxon>Nitrobacteraceae</taxon>
        <taxon>Bradyrhizobium</taxon>
    </lineage>
</organism>
<sequence length="60" mass="6753">MGVVMPRGMAEPKRSDAALRTALPSRPGAGQARMIINLSIRINAVRDSREFRFQRSRSLR</sequence>
<reference evidence="1 2" key="1">
    <citation type="submission" date="2014-03" db="EMBL/GenBank/DDBJ databases">
        <title>Bradyrhizobium valentinum sp. nov., isolated from effective nodules of Lupinus mariae-josephae, a lupine endemic of basic-lime soils in Eastern Spain.</title>
        <authorList>
            <person name="Duran D."/>
            <person name="Rey L."/>
            <person name="Navarro A."/>
            <person name="Busquets A."/>
            <person name="Imperial J."/>
            <person name="Ruiz-Argueso T."/>
        </authorList>
    </citation>
    <scope>NUCLEOTIDE SEQUENCE [LARGE SCALE GENOMIC DNA]</scope>
    <source>
        <strain evidence="1 2">LmjM3</strain>
    </source>
</reference>
<proteinExistence type="predicted"/>
<evidence type="ECO:0000313" key="1">
    <source>
        <dbReference type="EMBL" id="KRQ92948.1"/>
    </source>
</evidence>
<protein>
    <submittedName>
        <fullName evidence="1">Uncharacterized protein</fullName>
    </submittedName>
</protein>
<name>A0A0R3KIH3_9BRAD</name>
<gene>
    <name evidence="1" type="ORF">CP49_37275</name>
</gene>
<dbReference type="STRING" id="1518501.CQ10_34665"/>
<dbReference type="EMBL" id="LLXX01000225">
    <property type="protein sequence ID" value="KRQ92948.1"/>
    <property type="molecule type" value="Genomic_DNA"/>
</dbReference>
<evidence type="ECO:0000313" key="2">
    <source>
        <dbReference type="Proteomes" id="UP000051913"/>
    </source>
</evidence>
<comment type="caution">
    <text evidence="1">The sequence shown here is derived from an EMBL/GenBank/DDBJ whole genome shotgun (WGS) entry which is preliminary data.</text>
</comment>
<dbReference type="AlphaFoldDB" id="A0A0R3KIH3"/>
<dbReference type="Proteomes" id="UP000051913">
    <property type="component" value="Unassembled WGS sequence"/>
</dbReference>